<dbReference type="SUPFAM" id="SSF75217">
    <property type="entry name" value="alpha/beta knot"/>
    <property type="match status" value="1"/>
</dbReference>
<dbReference type="NCBIfam" id="NF008692">
    <property type="entry name" value="PRK11713.1-5"/>
    <property type="match status" value="1"/>
</dbReference>
<dbReference type="Pfam" id="PF04452">
    <property type="entry name" value="Methyltrans_RNA"/>
    <property type="match status" value="1"/>
</dbReference>
<dbReference type="EC" id="2.1.1.193" evidence="10"/>
<dbReference type="InterPro" id="IPR046886">
    <property type="entry name" value="RsmE_MTase_dom"/>
</dbReference>
<dbReference type="RefSeq" id="WP_211421751.1">
    <property type="nucleotide sequence ID" value="NZ_CP072642.1"/>
</dbReference>
<dbReference type="NCBIfam" id="TIGR00046">
    <property type="entry name" value="RsmE family RNA methyltransferase"/>
    <property type="match status" value="1"/>
</dbReference>
<evidence type="ECO:0000259" key="11">
    <source>
        <dbReference type="Pfam" id="PF04452"/>
    </source>
</evidence>
<evidence type="ECO:0000256" key="9">
    <source>
        <dbReference type="ARBA" id="ARBA00047944"/>
    </source>
</evidence>
<proteinExistence type="inferred from homology"/>
<keyword evidence="7 10" id="KW-0949">S-adenosyl-L-methionine</keyword>
<dbReference type="GO" id="GO:0032259">
    <property type="term" value="P:methylation"/>
    <property type="evidence" value="ECO:0007669"/>
    <property type="project" value="UniProtKB-KW"/>
</dbReference>
<protein>
    <recommendedName>
        <fullName evidence="10">Ribosomal RNA small subunit methyltransferase E</fullName>
        <ecNumber evidence="10">2.1.1.193</ecNumber>
    </recommendedName>
</protein>
<sequence>MPGHRFYAPSENFTATSVQLPEDEAHHAVHVLRIRVGEVVTVFDGQGQVFQATVTEASKRGVRLVLDAPLPTLGESPLDLTLGVALLKADKFEWVIQKAVELGVTRIVPLVTRHVEPGLIRGASEKLERWSRISREATKQCGRGYLTPVLPPQPVAEVLSLGGVKFFFTERQGNGWAAIVSRFPGHLPTVVALVGPEGGWSEAERQLAAAQGAHGVTLGPRILRAETAAILAVGLLQATFGDFTGQPL</sequence>
<evidence type="ECO:0000256" key="7">
    <source>
        <dbReference type="ARBA" id="ARBA00022691"/>
    </source>
</evidence>
<dbReference type="PANTHER" id="PTHR30027">
    <property type="entry name" value="RIBOSOMAL RNA SMALL SUBUNIT METHYLTRANSFERASE E"/>
    <property type="match status" value="1"/>
</dbReference>
<dbReference type="PIRSF" id="PIRSF015601">
    <property type="entry name" value="MTase_slr0722"/>
    <property type="match status" value="1"/>
</dbReference>
<dbReference type="InterPro" id="IPR046887">
    <property type="entry name" value="RsmE_PUA-like"/>
</dbReference>
<feature type="domain" description="Ribosomal RNA small subunit methyltransferase E PUA-like" evidence="12">
    <location>
        <begin position="20"/>
        <end position="66"/>
    </location>
</feature>
<evidence type="ECO:0000256" key="1">
    <source>
        <dbReference type="ARBA" id="ARBA00004496"/>
    </source>
</evidence>
<reference evidence="13 14" key="1">
    <citation type="submission" date="2021-03" db="EMBL/GenBank/DDBJ databases">
        <title>Genomic and phenotypic characterization of Chloracidobacterium isolates provides evidence for multiple species.</title>
        <authorList>
            <person name="Saini M.K."/>
            <person name="Costas A.M.G."/>
            <person name="Tank M."/>
            <person name="Bryant D.A."/>
        </authorList>
    </citation>
    <scope>NUCLEOTIDE SEQUENCE [LARGE SCALE GENOMIC DNA]</scope>
    <source>
        <strain evidence="13 14">N</strain>
    </source>
</reference>
<dbReference type="InterPro" id="IPR015947">
    <property type="entry name" value="PUA-like_sf"/>
</dbReference>
<dbReference type="CDD" id="cd18084">
    <property type="entry name" value="RsmE-like"/>
    <property type="match status" value="1"/>
</dbReference>
<gene>
    <name evidence="13" type="ORF">J8C05_08250</name>
</gene>
<dbReference type="GO" id="GO:0008168">
    <property type="term" value="F:methyltransferase activity"/>
    <property type="evidence" value="ECO:0007669"/>
    <property type="project" value="UniProtKB-KW"/>
</dbReference>
<dbReference type="PANTHER" id="PTHR30027:SF3">
    <property type="entry name" value="16S RRNA (URACIL(1498)-N(3))-METHYLTRANSFERASE"/>
    <property type="match status" value="1"/>
</dbReference>
<keyword evidence="4 10" id="KW-0698">rRNA processing</keyword>
<evidence type="ECO:0000256" key="10">
    <source>
        <dbReference type="PIRNR" id="PIRNR015601"/>
    </source>
</evidence>
<dbReference type="Proteomes" id="UP000677668">
    <property type="component" value="Chromosome 1"/>
</dbReference>
<evidence type="ECO:0000256" key="2">
    <source>
        <dbReference type="ARBA" id="ARBA00005528"/>
    </source>
</evidence>
<evidence type="ECO:0000256" key="8">
    <source>
        <dbReference type="ARBA" id="ARBA00025699"/>
    </source>
</evidence>
<dbReference type="SUPFAM" id="SSF88697">
    <property type="entry name" value="PUA domain-like"/>
    <property type="match status" value="1"/>
</dbReference>
<accession>A0ABX8AYS5</accession>
<evidence type="ECO:0000256" key="4">
    <source>
        <dbReference type="ARBA" id="ARBA00022552"/>
    </source>
</evidence>
<dbReference type="InterPro" id="IPR006700">
    <property type="entry name" value="RsmE"/>
</dbReference>
<dbReference type="EMBL" id="CP072642">
    <property type="protein sequence ID" value="QUV93363.1"/>
    <property type="molecule type" value="Genomic_DNA"/>
</dbReference>
<dbReference type="InterPro" id="IPR029028">
    <property type="entry name" value="Alpha/beta_knot_MTases"/>
</dbReference>
<comment type="subcellular location">
    <subcellularLocation>
        <location evidence="1 10">Cytoplasm</location>
    </subcellularLocation>
</comment>
<dbReference type="InterPro" id="IPR029026">
    <property type="entry name" value="tRNA_m1G_MTases_N"/>
</dbReference>
<evidence type="ECO:0000259" key="12">
    <source>
        <dbReference type="Pfam" id="PF20260"/>
    </source>
</evidence>
<comment type="function">
    <text evidence="8 10">Specifically methylates the N3 position of the uracil ring of uridine 1498 (m3U1498) in 16S rRNA. Acts on the fully assembled 30S ribosomal subunit.</text>
</comment>
<organism evidence="13 14">
    <name type="scientific">Chloracidobacterium sp. N</name>
    <dbReference type="NCBI Taxonomy" id="2821540"/>
    <lineage>
        <taxon>Bacteria</taxon>
        <taxon>Pseudomonadati</taxon>
        <taxon>Acidobacteriota</taxon>
        <taxon>Terriglobia</taxon>
        <taxon>Terriglobales</taxon>
        <taxon>Acidobacteriaceae</taxon>
        <taxon>Chloracidobacterium</taxon>
        <taxon>Chloracidobacterium aggregatum</taxon>
    </lineage>
</organism>
<dbReference type="Gene3D" id="3.40.1280.10">
    <property type="match status" value="1"/>
</dbReference>
<feature type="domain" description="Ribosomal RNA small subunit methyltransferase E methyltransferase" evidence="11">
    <location>
        <begin position="75"/>
        <end position="237"/>
    </location>
</feature>
<evidence type="ECO:0000256" key="3">
    <source>
        <dbReference type="ARBA" id="ARBA00022490"/>
    </source>
</evidence>
<comment type="similarity">
    <text evidence="2 10">Belongs to the RNA methyltransferase RsmE family.</text>
</comment>
<keyword evidence="14" id="KW-1185">Reference proteome</keyword>
<evidence type="ECO:0000256" key="6">
    <source>
        <dbReference type="ARBA" id="ARBA00022679"/>
    </source>
</evidence>
<evidence type="ECO:0000313" key="14">
    <source>
        <dbReference type="Proteomes" id="UP000677668"/>
    </source>
</evidence>
<keyword evidence="5 10" id="KW-0489">Methyltransferase</keyword>
<evidence type="ECO:0000256" key="5">
    <source>
        <dbReference type="ARBA" id="ARBA00022603"/>
    </source>
</evidence>
<name>A0ABX8AYS5_9BACT</name>
<keyword evidence="3 10" id="KW-0963">Cytoplasm</keyword>
<dbReference type="Pfam" id="PF20260">
    <property type="entry name" value="PUA_4"/>
    <property type="match status" value="1"/>
</dbReference>
<keyword evidence="6 10" id="KW-0808">Transferase</keyword>
<evidence type="ECO:0000313" key="13">
    <source>
        <dbReference type="EMBL" id="QUV93363.1"/>
    </source>
</evidence>
<comment type="catalytic activity">
    <reaction evidence="9 10">
        <text>uridine(1498) in 16S rRNA + S-adenosyl-L-methionine = N(3)-methyluridine(1498) in 16S rRNA + S-adenosyl-L-homocysteine + H(+)</text>
        <dbReference type="Rhea" id="RHEA:42920"/>
        <dbReference type="Rhea" id="RHEA-COMP:10283"/>
        <dbReference type="Rhea" id="RHEA-COMP:10284"/>
        <dbReference type="ChEBI" id="CHEBI:15378"/>
        <dbReference type="ChEBI" id="CHEBI:57856"/>
        <dbReference type="ChEBI" id="CHEBI:59789"/>
        <dbReference type="ChEBI" id="CHEBI:65315"/>
        <dbReference type="ChEBI" id="CHEBI:74502"/>
        <dbReference type="EC" id="2.1.1.193"/>
    </reaction>
</comment>